<evidence type="ECO:0000313" key="2">
    <source>
        <dbReference type="EMBL" id="TLD98511.1"/>
    </source>
</evidence>
<name>A0A377PWB5_9HELI</name>
<dbReference type="AlphaFoldDB" id="A0A377PWB5"/>
<dbReference type="Proteomes" id="UP000255139">
    <property type="component" value="Unassembled WGS sequence"/>
</dbReference>
<gene>
    <name evidence="2" type="ORF">LS73_008780</name>
    <name evidence="1" type="ORF">NCTC12714_01621</name>
</gene>
<reference evidence="2 3" key="1">
    <citation type="journal article" date="2014" name="Genome Announc.">
        <title>Draft genome sequences of eight enterohepatic helicobacter species isolated from both laboratory and wild rodents.</title>
        <authorList>
            <person name="Sheh A."/>
            <person name="Shen Z."/>
            <person name="Fox J.G."/>
        </authorList>
    </citation>
    <scope>NUCLEOTIDE SEQUENCE [LARGE SCALE GENOMIC DNA]</scope>
    <source>
        <strain evidence="2 3">ST1</strain>
    </source>
</reference>
<dbReference type="Proteomes" id="UP000029922">
    <property type="component" value="Unassembled WGS sequence"/>
</dbReference>
<organism evidence="1 4">
    <name type="scientific">Helicobacter muridarum</name>
    <dbReference type="NCBI Taxonomy" id="216"/>
    <lineage>
        <taxon>Bacteria</taxon>
        <taxon>Pseudomonadati</taxon>
        <taxon>Campylobacterota</taxon>
        <taxon>Epsilonproteobacteria</taxon>
        <taxon>Campylobacterales</taxon>
        <taxon>Helicobacteraceae</taxon>
        <taxon>Helicobacter</taxon>
    </lineage>
</organism>
<evidence type="ECO:0000313" key="1">
    <source>
        <dbReference type="EMBL" id="STQ86810.1"/>
    </source>
</evidence>
<accession>A0A377PWB5</accession>
<sequence>MKDFEVVICLQKLDSPLFSTMIEYVKAFIKPKDISIITHKTTIMQYKQSYPDICFIDEDSLYPNLNYRAVCDKLLSLGGAANRAGWYFQQFLKMAYAPYSLASSSNGGGGTYLIWDADTIPLVHLEFFNADSQILIEVAREYHKPYFDTLENLKIPINQGAYLHKAAPFSFIAENMMIESSLMNELISLIEQTHQKAFWESILEHINPKDLGASGFSEYESYGNFIYTKYPHRIQATTRKRDRFAKRLIGDNPSESLLQWYKRSYEVIGIEWWDKTSFIYPFIQKYTILRIFPPRFYIALLKYIDRVKSII</sequence>
<protein>
    <submittedName>
        <fullName evidence="1">Uncharacterized protein</fullName>
    </submittedName>
</protein>
<dbReference type="EMBL" id="JRPD02000028">
    <property type="protein sequence ID" value="TLD98511.1"/>
    <property type="molecule type" value="Genomic_DNA"/>
</dbReference>
<dbReference type="EMBL" id="UGJE01000002">
    <property type="protein sequence ID" value="STQ86810.1"/>
    <property type="molecule type" value="Genomic_DNA"/>
</dbReference>
<evidence type="ECO:0000313" key="4">
    <source>
        <dbReference type="Proteomes" id="UP000255139"/>
    </source>
</evidence>
<dbReference type="RefSeq" id="WP_104731163.1">
    <property type="nucleotide sequence ID" value="NZ_FZML01000033.1"/>
</dbReference>
<reference evidence="1 4" key="2">
    <citation type="submission" date="2018-06" db="EMBL/GenBank/DDBJ databases">
        <authorList>
            <consortium name="Pathogen Informatics"/>
            <person name="Doyle S."/>
        </authorList>
    </citation>
    <scope>NUCLEOTIDE SEQUENCE [LARGE SCALE GENOMIC DNA]</scope>
    <source>
        <strain evidence="1 4">NCTC12714</strain>
    </source>
</reference>
<evidence type="ECO:0000313" key="3">
    <source>
        <dbReference type="Proteomes" id="UP000029922"/>
    </source>
</evidence>
<proteinExistence type="predicted"/>
<dbReference type="OrthoDB" id="5323158at2"/>
<keyword evidence="4" id="KW-1185">Reference proteome</keyword>
<dbReference type="STRING" id="216.LS73_07840"/>